<dbReference type="AlphaFoldDB" id="F4KVU9"/>
<dbReference type="RefSeq" id="WP_013768053.1">
    <property type="nucleotide sequence ID" value="NC_015510.1"/>
</dbReference>
<dbReference type="eggNOG" id="COG0662">
    <property type="taxonomic scope" value="Bacteria"/>
</dbReference>
<dbReference type="KEGG" id="hhy:Halhy_5701"/>
<evidence type="ECO:0000313" key="3">
    <source>
        <dbReference type="Proteomes" id="UP000008461"/>
    </source>
</evidence>
<reference evidence="2 3" key="1">
    <citation type="journal article" date="2011" name="Stand. Genomic Sci.">
        <title>Complete genome sequence of Haliscomenobacter hydrossis type strain (O).</title>
        <authorList>
            <consortium name="US DOE Joint Genome Institute (JGI-PGF)"/>
            <person name="Daligault H."/>
            <person name="Lapidus A."/>
            <person name="Zeytun A."/>
            <person name="Nolan M."/>
            <person name="Lucas S."/>
            <person name="Del Rio T.G."/>
            <person name="Tice H."/>
            <person name="Cheng J.F."/>
            <person name="Tapia R."/>
            <person name="Han C."/>
            <person name="Goodwin L."/>
            <person name="Pitluck S."/>
            <person name="Liolios K."/>
            <person name="Pagani I."/>
            <person name="Ivanova N."/>
            <person name="Huntemann M."/>
            <person name="Mavromatis K."/>
            <person name="Mikhailova N."/>
            <person name="Pati A."/>
            <person name="Chen A."/>
            <person name="Palaniappan K."/>
            <person name="Land M."/>
            <person name="Hauser L."/>
            <person name="Brambilla E.M."/>
            <person name="Rohde M."/>
            <person name="Verbarg S."/>
            <person name="Goker M."/>
            <person name="Bristow J."/>
            <person name="Eisen J.A."/>
            <person name="Markowitz V."/>
            <person name="Hugenholtz P."/>
            <person name="Kyrpides N.C."/>
            <person name="Klenk H.P."/>
            <person name="Woyke T."/>
        </authorList>
    </citation>
    <scope>NUCLEOTIDE SEQUENCE [LARGE SCALE GENOMIC DNA]</scope>
    <source>
        <strain evidence="3">ATCC 27775 / DSM 1100 / LMG 10767 / O</strain>
    </source>
</reference>
<dbReference type="InterPro" id="IPR011051">
    <property type="entry name" value="RmlC_Cupin_sf"/>
</dbReference>
<dbReference type="OrthoDB" id="1423961at2"/>
<dbReference type="PANTHER" id="PTHR36440">
    <property type="entry name" value="PUTATIVE (AFU_ORTHOLOGUE AFUA_8G07350)-RELATED"/>
    <property type="match status" value="1"/>
</dbReference>
<dbReference type="Pfam" id="PF07883">
    <property type="entry name" value="Cupin_2"/>
    <property type="match status" value="1"/>
</dbReference>
<sequence>MLFILILLISYVLVTGILFNHLFKPIPSDFSSYFHPNQKFVSQVEGLVLEVKKIENDWAYCRSEMQAFAAGPPVHIHEHFDEAFTVEKGTASFLVNGEKITLQAGETIVIPKGVPHKPFNETAEVVIFNDVRNQHPSMTASFAYGLSNIYSAMDKIGNPRSILNLFALAAQGNGFDTWASNAPLVPQKALRWILGPTARLLGYGK</sequence>
<dbReference type="HOGENOM" id="CLU_1123491_0_0_10"/>
<dbReference type="Proteomes" id="UP000008461">
    <property type="component" value="Chromosome"/>
</dbReference>
<dbReference type="InterPro" id="IPR014710">
    <property type="entry name" value="RmlC-like_jellyroll"/>
</dbReference>
<reference key="2">
    <citation type="submission" date="2011-04" db="EMBL/GenBank/DDBJ databases">
        <title>Complete sequence of chromosome of Haliscomenobacter hydrossis DSM 1100.</title>
        <authorList>
            <consortium name="US DOE Joint Genome Institute (JGI-PGF)"/>
            <person name="Lucas S."/>
            <person name="Han J."/>
            <person name="Lapidus A."/>
            <person name="Bruce D."/>
            <person name="Goodwin L."/>
            <person name="Pitluck S."/>
            <person name="Peters L."/>
            <person name="Kyrpides N."/>
            <person name="Mavromatis K."/>
            <person name="Ivanova N."/>
            <person name="Ovchinnikova G."/>
            <person name="Pagani I."/>
            <person name="Daligault H."/>
            <person name="Detter J.C."/>
            <person name="Han C."/>
            <person name="Land M."/>
            <person name="Hauser L."/>
            <person name="Markowitz V."/>
            <person name="Cheng J.-F."/>
            <person name="Hugenholtz P."/>
            <person name="Woyke T."/>
            <person name="Wu D."/>
            <person name="Verbarg S."/>
            <person name="Frueling A."/>
            <person name="Brambilla E."/>
            <person name="Klenk H.-P."/>
            <person name="Eisen J.A."/>
        </authorList>
    </citation>
    <scope>NUCLEOTIDE SEQUENCE</scope>
    <source>
        <strain>DSM 1100</strain>
    </source>
</reference>
<organism evidence="2 3">
    <name type="scientific">Haliscomenobacter hydrossis (strain ATCC 27775 / DSM 1100 / LMG 10767 / O)</name>
    <dbReference type="NCBI Taxonomy" id="760192"/>
    <lineage>
        <taxon>Bacteria</taxon>
        <taxon>Pseudomonadati</taxon>
        <taxon>Bacteroidota</taxon>
        <taxon>Saprospiria</taxon>
        <taxon>Saprospirales</taxon>
        <taxon>Haliscomenobacteraceae</taxon>
        <taxon>Haliscomenobacter</taxon>
    </lineage>
</organism>
<dbReference type="SUPFAM" id="SSF51182">
    <property type="entry name" value="RmlC-like cupins"/>
    <property type="match status" value="1"/>
</dbReference>
<dbReference type="PANTHER" id="PTHR36440:SF1">
    <property type="entry name" value="PUTATIVE (AFU_ORTHOLOGUE AFUA_8G07350)-RELATED"/>
    <property type="match status" value="1"/>
</dbReference>
<name>F4KVU9_HALH1</name>
<evidence type="ECO:0000259" key="1">
    <source>
        <dbReference type="Pfam" id="PF07883"/>
    </source>
</evidence>
<dbReference type="InterPro" id="IPR053146">
    <property type="entry name" value="QDO-like"/>
</dbReference>
<gene>
    <name evidence="2" type="ordered locus">Halhy_5701</name>
</gene>
<protein>
    <submittedName>
        <fullName evidence="2">Cupin 2 conserved barrel domain protein</fullName>
    </submittedName>
</protein>
<dbReference type="InterPro" id="IPR013096">
    <property type="entry name" value="Cupin_2"/>
</dbReference>
<accession>F4KVU9</accession>
<keyword evidence="3" id="KW-1185">Reference proteome</keyword>
<evidence type="ECO:0000313" key="2">
    <source>
        <dbReference type="EMBL" id="AEE53524.1"/>
    </source>
</evidence>
<proteinExistence type="predicted"/>
<dbReference type="EMBL" id="CP002691">
    <property type="protein sequence ID" value="AEE53524.1"/>
    <property type="molecule type" value="Genomic_DNA"/>
</dbReference>
<dbReference type="STRING" id="760192.Halhy_5701"/>
<dbReference type="Gene3D" id="2.60.120.10">
    <property type="entry name" value="Jelly Rolls"/>
    <property type="match status" value="1"/>
</dbReference>
<feature type="domain" description="Cupin type-2" evidence="1">
    <location>
        <begin position="71"/>
        <end position="128"/>
    </location>
</feature>